<dbReference type="InterPro" id="IPR001878">
    <property type="entry name" value="Znf_CCHC"/>
</dbReference>
<evidence type="ECO:0000256" key="1">
    <source>
        <dbReference type="PROSITE-ProRule" id="PRU00047"/>
    </source>
</evidence>
<gene>
    <name evidence="3" type="ORF">RchiOBHm_Chr1g0368471</name>
</gene>
<organism evidence="3 4">
    <name type="scientific">Rosa chinensis</name>
    <name type="common">China rose</name>
    <dbReference type="NCBI Taxonomy" id="74649"/>
    <lineage>
        <taxon>Eukaryota</taxon>
        <taxon>Viridiplantae</taxon>
        <taxon>Streptophyta</taxon>
        <taxon>Embryophyta</taxon>
        <taxon>Tracheophyta</taxon>
        <taxon>Spermatophyta</taxon>
        <taxon>Magnoliopsida</taxon>
        <taxon>eudicotyledons</taxon>
        <taxon>Gunneridae</taxon>
        <taxon>Pentapetalae</taxon>
        <taxon>rosids</taxon>
        <taxon>fabids</taxon>
        <taxon>Rosales</taxon>
        <taxon>Rosaceae</taxon>
        <taxon>Rosoideae</taxon>
        <taxon>Rosoideae incertae sedis</taxon>
        <taxon>Rosa</taxon>
    </lineage>
</organism>
<evidence type="ECO:0000313" key="4">
    <source>
        <dbReference type="Proteomes" id="UP000238479"/>
    </source>
</evidence>
<keyword evidence="1" id="KW-0862">Zinc</keyword>
<dbReference type="PANTHER" id="PTHR35317:SF42">
    <property type="entry name" value="RETROTRANSPOSON GAG DOMAIN-CONTAINING PROTEIN"/>
    <property type="match status" value="1"/>
</dbReference>
<dbReference type="GO" id="GO:0003676">
    <property type="term" value="F:nucleic acid binding"/>
    <property type="evidence" value="ECO:0007669"/>
    <property type="project" value="InterPro"/>
</dbReference>
<dbReference type="EMBL" id="PDCK01000039">
    <property type="protein sequence ID" value="PRQ59281.1"/>
    <property type="molecule type" value="Genomic_DNA"/>
</dbReference>
<dbReference type="SUPFAM" id="SSF57756">
    <property type="entry name" value="Retrovirus zinc finger-like domains"/>
    <property type="match status" value="1"/>
</dbReference>
<dbReference type="Pfam" id="PF14223">
    <property type="entry name" value="Retrotran_gag_2"/>
    <property type="match status" value="1"/>
</dbReference>
<dbReference type="Proteomes" id="UP000238479">
    <property type="component" value="Chromosome 1"/>
</dbReference>
<dbReference type="Gene3D" id="4.10.60.10">
    <property type="entry name" value="Zinc finger, CCHC-type"/>
    <property type="match status" value="1"/>
</dbReference>
<proteinExistence type="predicted"/>
<dbReference type="OMA" id="EMAIEAY"/>
<comment type="caution">
    <text evidence="3">The sequence shown here is derived from an EMBL/GenBank/DDBJ whole genome shotgun (WGS) entry which is preliminary data.</text>
</comment>
<feature type="domain" description="CCHC-type" evidence="2">
    <location>
        <begin position="260"/>
        <end position="274"/>
    </location>
</feature>
<dbReference type="AlphaFoldDB" id="A0A2P6SKT6"/>
<dbReference type="InterPro" id="IPR036875">
    <property type="entry name" value="Znf_CCHC_sf"/>
</dbReference>
<dbReference type="GO" id="GO:0008270">
    <property type="term" value="F:zinc ion binding"/>
    <property type="evidence" value="ECO:0007669"/>
    <property type="project" value="UniProtKB-KW"/>
</dbReference>
<keyword evidence="1" id="KW-0863">Zinc-finger</keyword>
<dbReference type="Pfam" id="PF00098">
    <property type="entry name" value="zf-CCHC"/>
    <property type="match status" value="1"/>
</dbReference>
<keyword evidence="4" id="KW-1185">Reference proteome</keyword>
<dbReference type="Gramene" id="PRQ59281">
    <property type="protein sequence ID" value="PRQ59281"/>
    <property type="gene ID" value="RchiOBHm_Chr1g0368471"/>
</dbReference>
<reference evidence="3 4" key="1">
    <citation type="journal article" date="2018" name="Nat. Genet.">
        <title>The Rosa genome provides new insights in the design of modern roses.</title>
        <authorList>
            <person name="Bendahmane M."/>
        </authorList>
    </citation>
    <scope>NUCLEOTIDE SEQUENCE [LARGE SCALE GENOMIC DNA]</scope>
    <source>
        <strain evidence="4">cv. Old Blush</strain>
    </source>
</reference>
<dbReference type="STRING" id="74649.A0A2P6SKT6"/>
<keyword evidence="1" id="KW-0479">Metal-binding</keyword>
<evidence type="ECO:0000259" key="2">
    <source>
        <dbReference type="PROSITE" id="PS50158"/>
    </source>
</evidence>
<dbReference type="PANTHER" id="PTHR35317">
    <property type="entry name" value="OS04G0629600 PROTEIN"/>
    <property type="match status" value="1"/>
</dbReference>
<protein>
    <submittedName>
        <fullName evidence="3">Putative transcription factor interactor and regulator CCHC(Zn) family</fullName>
    </submittedName>
</protein>
<accession>A0A2P6SKT6</accession>
<sequence length="295" mass="33942">MDNASASTMHFPMSINQIELLNGSNFKKWKGDIELNLGILDYDHVLKEDPPAALTESSSRDARDKYEKWYKHNKMALIMIKKSMRENVKGSIPDSELAKEFFNSIAEKFKISDKAEVQNLVRSLARMKYNGKTSVREYIMRGSDIAARLRALNMAIDDSFLVYMILDSLPNEYSQLKTLYKTQKEKWSINELISLCVEVEDEMQKQEGQEVAVNLMSKIKYKKKFGNSKNFKPGTTVSTSKSIMKSDHDKMKNKPAGGIKCFFCKKLGHFKKDCEGFKAWLKKKGIVRDFNPKKE</sequence>
<evidence type="ECO:0000313" key="3">
    <source>
        <dbReference type="EMBL" id="PRQ59281.1"/>
    </source>
</evidence>
<name>A0A2P6SKT6_ROSCH</name>
<dbReference type="PROSITE" id="PS50158">
    <property type="entry name" value="ZF_CCHC"/>
    <property type="match status" value="1"/>
</dbReference>